<organism evidence="2 3">
    <name type="scientific">Weissella thailandensis</name>
    <dbReference type="NCBI Taxonomy" id="89061"/>
    <lineage>
        <taxon>Bacteria</taxon>
        <taxon>Bacillati</taxon>
        <taxon>Bacillota</taxon>
        <taxon>Bacilli</taxon>
        <taxon>Lactobacillales</taxon>
        <taxon>Lactobacillaceae</taxon>
        <taxon>Weissella</taxon>
    </lineage>
</organism>
<dbReference type="Proteomes" id="UP000254492">
    <property type="component" value="Unassembled WGS sequence"/>
</dbReference>
<dbReference type="EMBL" id="QRAY01000007">
    <property type="protein sequence ID" value="RDS59644.1"/>
    <property type="molecule type" value="Genomic_DNA"/>
</dbReference>
<comment type="caution">
    <text evidence="2">The sequence shown here is derived from an EMBL/GenBank/DDBJ whole genome shotgun (WGS) entry which is preliminary data.</text>
</comment>
<proteinExistence type="predicted"/>
<evidence type="ECO:0000313" key="3">
    <source>
        <dbReference type="Proteomes" id="UP000254492"/>
    </source>
</evidence>
<keyword evidence="1" id="KW-1133">Transmembrane helix</keyword>
<keyword evidence="1" id="KW-0812">Transmembrane</keyword>
<reference evidence="2 3" key="1">
    <citation type="submission" date="2018-07" db="EMBL/GenBank/DDBJ databases">
        <title>Genome-based reclassification of Weissella jogaejeotgali as Weissella thailandensis.</title>
        <authorList>
            <person name="Chun J."/>
            <person name="Kim B.-Y."/>
            <person name="Kwak M.-J."/>
        </authorList>
    </citation>
    <scope>NUCLEOTIDE SEQUENCE [LARGE SCALE GENOMIC DNA]</scope>
    <source>
        <strain evidence="2 3">KCTC 3751</strain>
    </source>
</reference>
<gene>
    <name evidence="2" type="ORF">DWV05_04785</name>
</gene>
<feature type="transmembrane region" description="Helical" evidence="1">
    <location>
        <begin position="7"/>
        <end position="31"/>
    </location>
</feature>
<keyword evidence="3" id="KW-1185">Reference proteome</keyword>
<evidence type="ECO:0000256" key="1">
    <source>
        <dbReference type="SAM" id="Phobius"/>
    </source>
</evidence>
<name>A0ABX9I4K6_9LACO</name>
<dbReference type="RefSeq" id="WP_115470941.1">
    <property type="nucleotide sequence ID" value="NZ_BJEC01000023.1"/>
</dbReference>
<keyword evidence="1" id="KW-0472">Membrane</keyword>
<feature type="transmembrane region" description="Helical" evidence="1">
    <location>
        <begin position="37"/>
        <end position="57"/>
    </location>
</feature>
<accession>A0ABX9I4K6</accession>
<evidence type="ECO:0000313" key="2">
    <source>
        <dbReference type="EMBL" id="RDS59644.1"/>
    </source>
</evidence>
<protein>
    <submittedName>
        <fullName evidence="2">Uncharacterized protein</fullName>
    </submittedName>
</protein>
<sequence length="196" mass="21933">MKDKNMWNVIIAGITGGVTATIIVFLIQEFVYENPKIYGNVAEWVGAAGTIGTVWFASYTKKQKGIINAKVSCRVRKIPQIIDDPSGRSGKVAHSQNVTEFQVILSNLGNANLLVTELEVEIEKDCKFNLIMSNPKVIKAGDVQTIYCNGFDNISNNKFFPKKVYDYVKTNKIKLSLTTHEGKKTDWPIEVMKPPF</sequence>